<reference evidence="1 2" key="1">
    <citation type="submission" date="2016-01" db="EMBL/GenBank/DDBJ databases">
        <authorList>
            <person name="Manzoor S."/>
        </authorList>
    </citation>
    <scope>NUCLEOTIDE SEQUENCE [LARGE SCALE GENOMIC DNA]</scope>
    <source>
        <strain evidence="1">Methanoculleus sp MAB1</strain>
    </source>
</reference>
<dbReference type="AlphaFoldDB" id="A0A0X3BIY9"/>
<dbReference type="KEGG" id="mema:MMAB1_0922"/>
<evidence type="ECO:0000313" key="2">
    <source>
        <dbReference type="Proteomes" id="UP000069850"/>
    </source>
</evidence>
<protein>
    <submittedName>
        <fullName evidence="1">Uncharacterized protein</fullName>
    </submittedName>
</protein>
<accession>A0A0X3BIY9</accession>
<organism evidence="1 2">
    <name type="scientific">Methanoculleus bourgensis</name>
    <dbReference type="NCBI Taxonomy" id="83986"/>
    <lineage>
        <taxon>Archaea</taxon>
        <taxon>Methanobacteriati</taxon>
        <taxon>Methanobacteriota</taxon>
        <taxon>Stenosarchaea group</taxon>
        <taxon>Methanomicrobia</taxon>
        <taxon>Methanomicrobiales</taxon>
        <taxon>Methanomicrobiaceae</taxon>
        <taxon>Methanoculleus</taxon>
    </lineage>
</organism>
<dbReference type="Proteomes" id="UP000069850">
    <property type="component" value="Chromosome 1"/>
</dbReference>
<name>A0A0X3BIY9_9EURY</name>
<dbReference type="EMBL" id="LT158599">
    <property type="protein sequence ID" value="CVK32136.1"/>
    <property type="molecule type" value="Genomic_DNA"/>
</dbReference>
<evidence type="ECO:0000313" key="1">
    <source>
        <dbReference type="EMBL" id="CVK32136.1"/>
    </source>
</evidence>
<gene>
    <name evidence="1" type="ORF">MMAB1_0922</name>
</gene>
<proteinExistence type="predicted"/>
<sequence>MAQASQAVYPLPTVILPPARIDKPAGELDFYGSERRSIASSNPNVDENSWYIMQQSGLYS</sequence>